<organism evidence="8 9">
    <name type="scientific">Elaeophora elaphi</name>
    <dbReference type="NCBI Taxonomy" id="1147741"/>
    <lineage>
        <taxon>Eukaryota</taxon>
        <taxon>Metazoa</taxon>
        <taxon>Ecdysozoa</taxon>
        <taxon>Nematoda</taxon>
        <taxon>Chromadorea</taxon>
        <taxon>Rhabditida</taxon>
        <taxon>Spirurina</taxon>
        <taxon>Spiruromorpha</taxon>
        <taxon>Filarioidea</taxon>
        <taxon>Onchocercidae</taxon>
        <taxon>Elaeophora</taxon>
    </lineage>
</organism>
<dbReference type="GO" id="GO:0003723">
    <property type="term" value="F:RNA binding"/>
    <property type="evidence" value="ECO:0007669"/>
    <property type="project" value="UniProtKB-KW"/>
</dbReference>
<dbReference type="GO" id="GO:0005737">
    <property type="term" value="C:cytoplasm"/>
    <property type="evidence" value="ECO:0007669"/>
    <property type="project" value="UniProtKB-SubCell"/>
</dbReference>
<evidence type="ECO:0000259" key="7">
    <source>
        <dbReference type="PROSITE" id="PS50988"/>
    </source>
</evidence>
<dbReference type="InterPro" id="IPR040322">
    <property type="entry name" value="TROVE2"/>
</dbReference>
<dbReference type="InterPro" id="IPR037214">
    <property type="entry name" value="TROVE_dom_sf"/>
</dbReference>
<dbReference type="SUPFAM" id="SSF140864">
    <property type="entry name" value="TROVE domain-like"/>
    <property type="match status" value="1"/>
</dbReference>
<dbReference type="InterPro" id="IPR056800">
    <property type="entry name" value="vWA_Ro60"/>
</dbReference>
<feature type="domain" description="TROVE" evidence="7">
    <location>
        <begin position="35"/>
        <end position="399"/>
    </location>
</feature>
<dbReference type="Gene3D" id="3.40.50.410">
    <property type="entry name" value="von Willebrand factor, type A domain"/>
    <property type="match status" value="1"/>
</dbReference>
<protein>
    <submittedName>
        <fullName evidence="9">TROVE domain-containing protein</fullName>
    </submittedName>
</protein>
<evidence type="ECO:0000256" key="3">
    <source>
        <dbReference type="ARBA" id="ARBA00022490"/>
    </source>
</evidence>
<evidence type="ECO:0000256" key="2">
    <source>
        <dbReference type="ARBA" id="ARBA00007814"/>
    </source>
</evidence>
<dbReference type="SUPFAM" id="SSF53300">
    <property type="entry name" value="vWA-like"/>
    <property type="match status" value="1"/>
</dbReference>
<dbReference type="InterPro" id="IPR008858">
    <property type="entry name" value="TROVE_dom"/>
</dbReference>
<evidence type="ECO:0000313" key="9">
    <source>
        <dbReference type="WBParaSite" id="EEL_0000383801-mRNA-1"/>
    </source>
</evidence>
<dbReference type="Pfam" id="PF25045">
    <property type="entry name" value="vWA_Ro60"/>
    <property type="match status" value="1"/>
</dbReference>
<dbReference type="PANTHER" id="PTHR14202:SF0">
    <property type="entry name" value="RNA-BINDING PROTEIN RO60"/>
    <property type="match status" value="1"/>
</dbReference>
<dbReference type="InterPro" id="IPR036465">
    <property type="entry name" value="vWFA_dom_sf"/>
</dbReference>
<proteinExistence type="inferred from homology"/>
<evidence type="ECO:0000256" key="1">
    <source>
        <dbReference type="ARBA" id="ARBA00004496"/>
    </source>
</evidence>
<keyword evidence="8" id="KW-1185">Reference proteome</keyword>
<dbReference type="PROSITE" id="PS50988">
    <property type="entry name" value="TROVE"/>
    <property type="match status" value="1"/>
</dbReference>
<dbReference type="Proteomes" id="UP000050640">
    <property type="component" value="Unplaced"/>
</dbReference>
<keyword evidence="3" id="KW-0963">Cytoplasm</keyword>
<dbReference type="PANTHER" id="PTHR14202">
    <property type="entry name" value="60 KDA RIBONUCLEOPROTEIN SSA/RO"/>
    <property type="match status" value="1"/>
</dbReference>
<dbReference type="GO" id="GO:1990904">
    <property type="term" value="C:ribonucleoprotein complex"/>
    <property type="evidence" value="ECO:0007669"/>
    <property type="project" value="UniProtKB-KW"/>
</dbReference>
<comment type="subcellular location">
    <subcellularLocation>
        <location evidence="1">Cytoplasm</location>
    </subcellularLocation>
</comment>
<dbReference type="STRING" id="1147741.A0A0R3RQA4"/>
<dbReference type="GO" id="GO:0046872">
    <property type="term" value="F:metal ion binding"/>
    <property type="evidence" value="ECO:0007669"/>
    <property type="project" value="UniProtKB-KW"/>
</dbReference>
<keyword evidence="4" id="KW-0479">Metal-binding</keyword>
<sequence>MDIAGYLSTSHPDDLRYRLSIAYAVNILEQQSQLAANVDRNQPPLRNDEEYVRRFLIFGGSDGIYFVKQNELANPLDPGLCSIIQSGKGLMILRQILQISISNTATKIEPLLIALALCARYKVHDTQSKKKLPWDTTEEQEKLFPDAICRDIRPVMEKTYQACLQKSALFAVHKVCITSTHLFKFINYCKTVSKQSGLKKDSKGWGRALRATVIKWYYNHTPNRLAVLVTKHRHRVNYSHRDLFCLSHIHPKPSFPTEHNYWRYQKEYDGIFKHVANSCRRHTFLGKTKQSFGEDERLINFNYLSRVLSSIPSFFYNDNENYTKFVSDDPLSLVIRRLTDVGKLWEEQIDPLTILVAKSEYEHGHEMLRSVTWEPINWLINALDRSFYNCMNAVGVTEKRYLIAVDISGSMDSFVQGTTIAYSQAAAALSMAFIYNETDVIIMGFADILTPLPWNKDMSLSEYLTATRALRYGETDCALPMNWAMEQGKYVDVFIVLTDSNISVKTMNPSDAIQKYRQQMGMPNAKLIVIGMTDKYGSLADPTDPNMLVICGISSSIIQIIHDFVVSF</sequence>
<reference evidence="9" key="1">
    <citation type="submission" date="2017-02" db="UniProtKB">
        <authorList>
            <consortium name="WormBaseParasite"/>
        </authorList>
    </citation>
    <scope>IDENTIFICATION</scope>
</reference>
<name>A0A0R3RQA4_9BILA</name>
<dbReference type="AlphaFoldDB" id="A0A0R3RQA4"/>
<dbReference type="WBParaSite" id="EEL_0000383801-mRNA-1">
    <property type="protein sequence ID" value="EEL_0000383801-mRNA-1"/>
    <property type="gene ID" value="EEL_0000383801"/>
</dbReference>
<accession>A0A0R3RQA4</accession>
<keyword evidence="5" id="KW-0694">RNA-binding</keyword>
<dbReference type="Pfam" id="PF05731">
    <property type="entry name" value="TROVE"/>
    <property type="match status" value="1"/>
</dbReference>
<evidence type="ECO:0000256" key="6">
    <source>
        <dbReference type="ARBA" id="ARBA00023274"/>
    </source>
</evidence>
<keyword evidence="6" id="KW-0687">Ribonucleoprotein</keyword>
<evidence type="ECO:0000313" key="8">
    <source>
        <dbReference type="Proteomes" id="UP000050640"/>
    </source>
</evidence>
<evidence type="ECO:0000256" key="4">
    <source>
        <dbReference type="ARBA" id="ARBA00022723"/>
    </source>
</evidence>
<evidence type="ECO:0000256" key="5">
    <source>
        <dbReference type="ARBA" id="ARBA00022884"/>
    </source>
</evidence>
<comment type="similarity">
    <text evidence="2">Belongs to the Ro 60 kDa family.</text>
</comment>